<dbReference type="STRING" id="7370.A0A1I8NL55"/>
<dbReference type="VEuPathDB" id="VectorBase:MDOA016902"/>
<sequence>MAPRNDEHHQHPDNATIYTYTTTENGQQAICATTSPTGIKLESIDKDTVNSDPAGQHQQQQQQHLHHQQCPTPNGSYTESTLVIPSSALHHQNPHNLSSSGPHSLPHPAHLGSTLRFEDDNRYANALGDNGSGPPPLYYDASVADAAGGGGHVSESKTFTDLGSSPYINFATSSSSYQLPQNNTVYSVTTAAPNQLISNKDPNFSLMRPYQPMNIYETVNPSVPEQALWSTSAVEYQNMSF</sequence>
<reference evidence="2" key="1">
    <citation type="submission" date="2020-05" db="UniProtKB">
        <authorList>
            <consortium name="EnsemblMetazoa"/>
        </authorList>
    </citation>
    <scope>IDENTIFICATION</scope>
    <source>
        <strain evidence="2">Aabys</strain>
    </source>
</reference>
<organism evidence="2">
    <name type="scientific">Musca domestica</name>
    <name type="common">House fly</name>
    <dbReference type="NCBI Taxonomy" id="7370"/>
    <lineage>
        <taxon>Eukaryota</taxon>
        <taxon>Metazoa</taxon>
        <taxon>Ecdysozoa</taxon>
        <taxon>Arthropoda</taxon>
        <taxon>Hexapoda</taxon>
        <taxon>Insecta</taxon>
        <taxon>Pterygota</taxon>
        <taxon>Neoptera</taxon>
        <taxon>Endopterygota</taxon>
        <taxon>Diptera</taxon>
        <taxon>Brachycera</taxon>
        <taxon>Muscomorpha</taxon>
        <taxon>Muscoidea</taxon>
        <taxon>Muscidae</taxon>
        <taxon>Musca</taxon>
    </lineage>
</organism>
<protein>
    <submittedName>
        <fullName evidence="2">Uncharacterized protein</fullName>
    </submittedName>
</protein>
<feature type="region of interest" description="Disordered" evidence="1">
    <location>
        <begin position="46"/>
        <end position="113"/>
    </location>
</feature>
<dbReference type="AlphaFoldDB" id="A0A1I8NL55"/>
<proteinExistence type="predicted"/>
<dbReference type="EnsemblMetazoa" id="MDOA016902-RA">
    <property type="protein sequence ID" value="MDOA016902-PA"/>
    <property type="gene ID" value="MDOA016902"/>
</dbReference>
<accession>A0A1I8NL55</accession>
<feature type="compositionally biased region" description="Polar residues" evidence="1">
    <location>
        <begin position="70"/>
        <end position="84"/>
    </location>
</feature>
<feature type="compositionally biased region" description="Low complexity" evidence="1">
    <location>
        <begin position="94"/>
        <end position="113"/>
    </location>
</feature>
<name>A0A1I8NL55_MUSDO</name>
<evidence type="ECO:0000256" key="1">
    <source>
        <dbReference type="SAM" id="MobiDB-lite"/>
    </source>
</evidence>
<dbReference type="VEuPathDB" id="VectorBase:MDOMA2_010160"/>
<evidence type="ECO:0000313" key="2">
    <source>
        <dbReference type="EnsemblMetazoa" id="MDOA016902-PA"/>
    </source>
</evidence>